<organism evidence="2 3">
    <name type="scientific">Diacronema lutheri</name>
    <name type="common">Unicellular marine alga</name>
    <name type="synonym">Monochrysis lutheri</name>
    <dbReference type="NCBI Taxonomy" id="2081491"/>
    <lineage>
        <taxon>Eukaryota</taxon>
        <taxon>Haptista</taxon>
        <taxon>Haptophyta</taxon>
        <taxon>Pavlovophyceae</taxon>
        <taxon>Pavlovales</taxon>
        <taxon>Pavlovaceae</taxon>
        <taxon>Diacronema</taxon>
    </lineage>
</organism>
<evidence type="ECO:0000313" key="3">
    <source>
        <dbReference type="Proteomes" id="UP000751190"/>
    </source>
</evidence>
<proteinExistence type="predicted"/>
<name>A0A8J6CE92_DIALT</name>
<dbReference type="EMBL" id="JAGTXO010000013">
    <property type="protein sequence ID" value="KAG8464318.1"/>
    <property type="molecule type" value="Genomic_DNA"/>
</dbReference>
<comment type="caution">
    <text evidence="2">The sequence shown here is derived from an EMBL/GenBank/DDBJ whole genome shotgun (WGS) entry which is preliminary data.</text>
</comment>
<dbReference type="Proteomes" id="UP000751190">
    <property type="component" value="Unassembled WGS sequence"/>
</dbReference>
<evidence type="ECO:0000256" key="1">
    <source>
        <dbReference type="SAM" id="Phobius"/>
    </source>
</evidence>
<gene>
    <name evidence="2" type="ORF">KFE25_003381</name>
</gene>
<keyword evidence="3" id="KW-1185">Reference proteome</keyword>
<dbReference type="OrthoDB" id="10474446at2759"/>
<accession>A0A8J6CE92</accession>
<protein>
    <submittedName>
        <fullName evidence="2">Uncharacterized protein</fullName>
    </submittedName>
</protein>
<reference evidence="2" key="1">
    <citation type="submission" date="2021-05" db="EMBL/GenBank/DDBJ databases">
        <title>The genome of the haptophyte Pavlova lutheri (Diacronema luteri, Pavlovales) - a model for lipid biosynthesis in eukaryotic algae.</title>
        <authorList>
            <person name="Hulatt C.J."/>
            <person name="Posewitz M.C."/>
        </authorList>
    </citation>
    <scope>NUCLEOTIDE SEQUENCE</scope>
    <source>
        <strain evidence="2">NIVA-4/92</strain>
    </source>
</reference>
<keyword evidence="1" id="KW-0812">Transmembrane</keyword>
<keyword evidence="1" id="KW-1133">Transmembrane helix</keyword>
<feature type="transmembrane region" description="Helical" evidence="1">
    <location>
        <begin position="120"/>
        <end position="139"/>
    </location>
</feature>
<dbReference type="AlphaFoldDB" id="A0A8J6CE92"/>
<sequence length="259" mass="28210">MVDRVGRLCMPTYSHAVFAEGPMHCCIVYPHSGDDTCAFCSANEWSHRLPAAGAADAQVPRQLAGRVPLDVWLRLVGECYAASELDSLYYKYVFGLLLFIGVLLLLVLAPTAGMVYGGPVALGVFAIMFVCYGALAAHLNKSLEAIVHRNRPTFEQLGCTLNWRQVWIGGVEALSRHVWIEICVLSDGAQLEQHELTSLNFAPAAQRGGHANPTALAAANVMLREPHDQGGPIRNCHDHGVVQPEPLQRALGTDVVREF</sequence>
<feature type="transmembrane region" description="Helical" evidence="1">
    <location>
        <begin position="92"/>
        <end position="114"/>
    </location>
</feature>
<keyword evidence="1" id="KW-0472">Membrane</keyword>
<evidence type="ECO:0000313" key="2">
    <source>
        <dbReference type="EMBL" id="KAG8464318.1"/>
    </source>
</evidence>